<evidence type="ECO:0000313" key="13">
    <source>
        <dbReference type="Proteomes" id="UP000694412"/>
    </source>
</evidence>
<comment type="similarity">
    <text evidence="2">Belongs to the ATR family.</text>
</comment>
<dbReference type="Pfam" id="PF05586">
    <property type="entry name" value="Ant_C"/>
    <property type="match status" value="1"/>
</dbReference>
<reference evidence="12" key="1">
    <citation type="submission" date="2015-11" db="EMBL/GenBank/DDBJ databases">
        <authorList>
            <consortium name="International Coturnix japonica Genome Analysis Consortium"/>
            <person name="Warren W."/>
            <person name="Burt D.W."/>
            <person name="Antin P.B."/>
            <person name="Lanford R."/>
            <person name="Gros J."/>
            <person name="Wilson R.K."/>
        </authorList>
    </citation>
    <scope>NUCLEOTIDE SEQUENCE [LARGE SCALE GENOMIC DNA]</scope>
</reference>
<evidence type="ECO:0000256" key="10">
    <source>
        <dbReference type="SAM" id="Phobius"/>
    </source>
</evidence>
<gene>
    <name evidence="12" type="primary">ANTXR2</name>
</gene>
<keyword evidence="8 10" id="KW-0472">Membrane</keyword>
<evidence type="ECO:0000256" key="4">
    <source>
        <dbReference type="ARBA" id="ARBA00022692"/>
    </source>
</evidence>
<dbReference type="InterPro" id="IPR002035">
    <property type="entry name" value="VWF_A"/>
</dbReference>
<evidence type="ECO:0000313" key="12">
    <source>
        <dbReference type="Ensembl" id="ENSCJPP00005011609.1"/>
    </source>
</evidence>
<dbReference type="SMART" id="SM00327">
    <property type="entry name" value="VWA"/>
    <property type="match status" value="1"/>
</dbReference>
<keyword evidence="7 10" id="KW-1133">Transmembrane helix</keyword>
<dbReference type="PROSITE" id="PS50234">
    <property type="entry name" value="VWFA"/>
    <property type="match status" value="1"/>
</dbReference>
<dbReference type="FunFam" id="3.40.50.410:FF:000024">
    <property type="entry name" value="Anthrax toxin receptor"/>
    <property type="match status" value="1"/>
</dbReference>
<protein>
    <submittedName>
        <fullName evidence="12">ANTXR cell adhesion molecule 2</fullName>
    </submittedName>
</protein>
<dbReference type="PANTHER" id="PTHR16059">
    <property type="entry name" value="ANTHRAX TOXIN RECEPTOR"/>
    <property type="match status" value="1"/>
</dbReference>
<feature type="region of interest" description="Disordered" evidence="9">
    <location>
        <begin position="1"/>
        <end position="84"/>
    </location>
</feature>
<dbReference type="InterPro" id="IPR036465">
    <property type="entry name" value="vWFA_dom_sf"/>
</dbReference>
<dbReference type="Ensembl" id="ENSCJPT00005016976.1">
    <property type="protein sequence ID" value="ENSCJPP00005011609.1"/>
    <property type="gene ID" value="ENSCJPG00005009983.1"/>
</dbReference>
<dbReference type="GO" id="GO:0030199">
    <property type="term" value="P:collagen fibril organization"/>
    <property type="evidence" value="ECO:0007669"/>
    <property type="project" value="Ensembl"/>
</dbReference>
<evidence type="ECO:0000256" key="7">
    <source>
        <dbReference type="ARBA" id="ARBA00022989"/>
    </source>
</evidence>
<feature type="region of interest" description="Disordered" evidence="9">
    <location>
        <begin position="507"/>
        <end position="526"/>
    </location>
</feature>
<sequence>MQHGGGRRLGRRGVERAGEGRTGGGPSAAPSGARPRRAASPHRRPEAPWRGPSCRSSSSSRCCSPPPARPRPTSSRRATAPSTCTSCWTSKAARGRFVCRRTPGAGGGRPKGVRVVGVIPPHPLIAGGSLRAKRVFRGGKKNPFFGQHLPPIPRGSCWCGKFVPREEAPRRGAKRRATLCPNQSQKRPPCPLSVRLLVCSDLLCRSGSVAQNWHEIFDFVNQLTERFVSPKMRLSFIVFSSQAQVIMPLTGDREKIKQGLKNLSEVKPAGDTYIHEGLKQANLQIEKQGASRFSSIIIALTDGKLDGQIPLYAEKEAKTSRQLGARVYCVGVLDFVQAQLERIADTKEQVFPVTGGFQALKGIINSVLKQSCTEILYLEPSSVCVGEEFQVVLRGSGLTLGGRTDGVTCTYQVNGTTIHEKPKKVESEFLLCPAPILYRSGQTIEVLVSLNEGQSFMSSSLTITASECSSGIAALIAVLVLLLLAALGLLWWFWPLCCKVVIKDPPPPPPPPKEEEEQEPLPTKKWPTVDASYYGGRGVGGIKRMEVRWGDKGSTEEGARLEKAKNAVVKLPEEPEEPFHPKPPKPKPTSPVIQEKWYTPIKGRLDALWALLRRQYDRVSLMRPQQGDEGRCINFTRVQSQ</sequence>
<feature type="transmembrane region" description="Helical" evidence="10">
    <location>
        <begin position="472"/>
        <end position="494"/>
    </location>
</feature>
<dbReference type="Pfam" id="PF00092">
    <property type="entry name" value="VWA"/>
    <property type="match status" value="1"/>
</dbReference>
<keyword evidence="4 10" id="KW-0812">Transmembrane</keyword>
<dbReference type="Proteomes" id="UP000694412">
    <property type="component" value="Chromosome 4"/>
</dbReference>
<feature type="compositionally biased region" description="Low complexity" evidence="9">
    <location>
        <begin position="71"/>
        <end position="84"/>
    </location>
</feature>
<evidence type="ECO:0000259" key="11">
    <source>
        <dbReference type="PROSITE" id="PS50234"/>
    </source>
</evidence>
<dbReference type="PANTHER" id="PTHR16059:SF13">
    <property type="entry name" value="ANTHRAX TOXIN RECEPTOR 2"/>
    <property type="match status" value="1"/>
</dbReference>
<dbReference type="Pfam" id="PF05587">
    <property type="entry name" value="Anth_Ig"/>
    <property type="match status" value="1"/>
</dbReference>
<keyword evidence="6" id="KW-0732">Signal</keyword>
<evidence type="ECO:0000256" key="8">
    <source>
        <dbReference type="ARBA" id="ARBA00023136"/>
    </source>
</evidence>
<evidence type="ECO:0000256" key="1">
    <source>
        <dbReference type="ARBA" id="ARBA00004479"/>
    </source>
</evidence>
<dbReference type="CDD" id="cd01474">
    <property type="entry name" value="vWA_ATR"/>
    <property type="match status" value="1"/>
</dbReference>
<dbReference type="AlphaFoldDB" id="A0A8C2TEL5"/>
<dbReference type="InterPro" id="IPR008399">
    <property type="entry name" value="Anthrax_toxin_rcpt_C"/>
</dbReference>
<reference evidence="12" key="2">
    <citation type="submission" date="2025-08" db="UniProtKB">
        <authorList>
            <consortium name="Ensembl"/>
        </authorList>
    </citation>
    <scope>IDENTIFICATION</scope>
</reference>
<evidence type="ECO:0000256" key="6">
    <source>
        <dbReference type="ARBA" id="ARBA00022729"/>
    </source>
</evidence>
<evidence type="ECO:0000256" key="3">
    <source>
        <dbReference type="ARBA" id="ARBA00022553"/>
    </source>
</evidence>
<proteinExistence type="inferred from homology"/>
<comment type="subcellular location">
    <subcellularLocation>
        <location evidence="1">Membrane</location>
        <topology evidence="1">Single-pass type I membrane protein</topology>
    </subcellularLocation>
</comment>
<evidence type="ECO:0000256" key="9">
    <source>
        <dbReference type="SAM" id="MobiDB-lite"/>
    </source>
</evidence>
<feature type="compositionally biased region" description="Low complexity" evidence="9">
    <location>
        <begin position="52"/>
        <end position="63"/>
    </location>
</feature>
<evidence type="ECO:0000256" key="2">
    <source>
        <dbReference type="ARBA" id="ARBA00008095"/>
    </source>
</evidence>
<dbReference type="GO" id="GO:0009897">
    <property type="term" value="C:external side of plasma membrane"/>
    <property type="evidence" value="ECO:0007669"/>
    <property type="project" value="Ensembl"/>
</dbReference>
<keyword evidence="3" id="KW-0597">Phosphoprotein</keyword>
<organism evidence="12 13">
    <name type="scientific">Coturnix japonica</name>
    <name type="common">Japanese quail</name>
    <name type="synonym">Coturnix coturnix japonica</name>
    <dbReference type="NCBI Taxonomy" id="93934"/>
    <lineage>
        <taxon>Eukaryota</taxon>
        <taxon>Metazoa</taxon>
        <taxon>Chordata</taxon>
        <taxon>Craniata</taxon>
        <taxon>Vertebrata</taxon>
        <taxon>Euteleostomi</taxon>
        <taxon>Archelosauria</taxon>
        <taxon>Archosauria</taxon>
        <taxon>Dinosauria</taxon>
        <taxon>Saurischia</taxon>
        <taxon>Theropoda</taxon>
        <taxon>Coelurosauria</taxon>
        <taxon>Aves</taxon>
        <taxon>Neognathae</taxon>
        <taxon>Galloanserae</taxon>
        <taxon>Galliformes</taxon>
        <taxon>Phasianidae</taxon>
        <taxon>Perdicinae</taxon>
        <taxon>Coturnix</taxon>
    </lineage>
</organism>
<dbReference type="SUPFAM" id="SSF53300">
    <property type="entry name" value="vWA-like"/>
    <property type="match status" value="1"/>
</dbReference>
<feature type="domain" description="VWFA" evidence="11">
    <location>
        <begin position="202"/>
        <end position="367"/>
    </location>
</feature>
<name>A0A8C2TEL5_COTJA</name>
<keyword evidence="5" id="KW-0479">Metal-binding</keyword>
<feature type="compositionally biased region" description="Basic residues" evidence="9">
    <location>
        <begin position="1"/>
        <end position="11"/>
    </location>
</feature>
<dbReference type="GeneTree" id="ENSGT00940000156320"/>
<evidence type="ECO:0000256" key="5">
    <source>
        <dbReference type="ARBA" id="ARBA00022723"/>
    </source>
</evidence>
<dbReference type="InterPro" id="IPR008400">
    <property type="entry name" value="Anthrax_toxin_rcpt_extracel"/>
</dbReference>
<dbReference type="GO" id="GO:0004888">
    <property type="term" value="F:transmembrane signaling receptor activity"/>
    <property type="evidence" value="ECO:0007669"/>
    <property type="project" value="TreeGrafter"/>
</dbReference>
<dbReference type="GO" id="GO:0046872">
    <property type="term" value="F:metal ion binding"/>
    <property type="evidence" value="ECO:0007669"/>
    <property type="project" value="UniProtKB-KW"/>
</dbReference>
<reference evidence="12" key="3">
    <citation type="submission" date="2025-09" db="UniProtKB">
        <authorList>
            <consortium name="Ensembl"/>
        </authorList>
    </citation>
    <scope>IDENTIFICATION</scope>
</reference>
<dbReference type="GO" id="GO:0007338">
    <property type="term" value="P:single fertilization"/>
    <property type="evidence" value="ECO:0007669"/>
    <property type="project" value="Ensembl"/>
</dbReference>
<keyword evidence="13" id="KW-1185">Reference proteome</keyword>
<accession>A0A8C2TEL5</accession>
<dbReference type="Gene3D" id="3.40.50.410">
    <property type="entry name" value="von Willebrand factor, type A domain"/>
    <property type="match status" value="1"/>
</dbReference>